<proteinExistence type="predicted"/>
<feature type="region of interest" description="Disordered" evidence="1">
    <location>
        <begin position="1"/>
        <end position="26"/>
    </location>
</feature>
<evidence type="ECO:0000313" key="3">
    <source>
        <dbReference type="Proteomes" id="UP001295684"/>
    </source>
</evidence>
<reference evidence="2" key="1">
    <citation type="submission" date="2023-07" db="EMBL/GenBank/DDBJ databases">
        <authorList>
            <consortium name="AG Swart"/>
            <person name="Singh M."/>
            <person name="Singh A."/>
            <person name="Seah K."/>
            <person name="Emmerich C."/>
        </authorList>
    </citation>
    <scope>NUCLEOTIDE SEQUENCE</scope>
    <source>
        <strain evidence="2">DP1</strain>
    </source>
</reference>
<dbReference type="EMBL" id="CAMPGE010010028">
    <property type="protein sequence ID" value="CAI2368882.1"/>
    <property type="molecule type" value="Genomic_DNA"/>
</dbReference>
<accession>A0AAD1UHR0</accession>
<dbReference type="AlphaFoldDB" id="A0AAD1UHR0"/>
<sequence>MDHTDSYETSKQTPEHVNEEKKEGNTLNLLDRNTDNLSEKFPSIKPTLENYSEKVKARMIKLKQDETLCQYAKSMLAAYETSKKKIAYKRLSQIHCELNRTKMGINITNCGTIIWRDQDFFQRTLQLNKDLNEQCDKYNSLLDSKVVEEKTCAQNDDISLIDKLSIFGEEETLKSTRALVSQEEQIEEESCKLDTHICSVIHRQGLRKMFAISSYNHLQPEGVLNIIPSHLNCIYFMKKLKGVHLPPLEMINFDMKLPRLKILQDFIATSLPGICHKIRFYSGQLSSWGPLLPSIIRVSHKARQSLALSNGKINEPQLKRLLRANKDKTKLYITKFCYDLGHSPDFTSCLKGTSIQKITFSNSEGQAYNNWVDYPERLEHLLGGLLESDLKHSLGEISFGFTYLKSNSVKAILEKHGLPDIELTGRFQGDYDSDSFCSVISSDEDSSS</sequence>
<comment type="caution">
    <text evidence="2">The sequence shown here is derived from an EMBL/GenBank/DDBJ whole genome shotgun (WGS) entry which is preliminary data.</text>
</comment>
<gene>
    <name evidence="2" type="ORF">ECRASSUSDP1_LOCUS10178</name>
</gene>
<name>A0AAD1UHR0_EUPCR</name>
<feature type="compositionally biased region" description="Basic and acidic residues" evidence="1">
    <location>
        <begin position="1"/>
        <end position="24"/>
    </location>
</feature>
<evidence type="ECO:0000256" key="1">
    <source>
        <dbReference type="SAM" id="MobiDB-lite"/>
    </source>
</evidence>
<dbReference type="Proteomes" id="UP001295684">
    <property type="component" value="Unassembled WGS sequence"/>
</dbReference>
<protein>
    <submittedName>
        <fullName evidence="2">Uncharacterized protein</fullName>
    </submittedName>
</protein>
<organism evidence="2 3">
    <name type="scientific">Euplotes crassus</name>
    <dbReference type="NCBI Taxonomy" id="5936"/>
    <lineage>
        <taxon>Eukaryota</taxon>
        <taxon>Sar</taxon>
        <taxon>Alveolata</taxon>
        <taxon>Ciliophora</taxon>
        <taxon>Intramacronucleata</taxon>
        <taxon>Spirotrichea</taxon>
        <taxon>Hypotrichia</taxon>
        <taxon>Euplotida</taxon>
        <taxon>Euplotidae</taxon>
        <taxon>Moneuplotes</taxon>
    </lineage>
</organism>
<keyword evidence="3" id="KW-1185">Reference proteome</keyword>
<evidence type="ECO:0000313" key="2">
    <source>
        <dbReference type="EMBL" id="CAI2368882.1"/>
    </source>
</evidence>